<dbReference type="AlphaFoldDB" id="A0A556PTQ8"/>
<comment type="caution">
    <text evidence="2">The sequence shown here is derived from an EMBL/GenBank/DDBJ whole genome shotgun (WGS) entry which is preliminary data.</text>
</comment>
<name>A0A556PTQ8_9BACI</name>
<proteinExistence type="predicted"/>
<dbReference type="InterPro" id="IPR030378">
    <property type="entry name" value="G_CP_dom"/>
</dbReference>
<dbReference type="SUPFAM" id="SSF52540">
    <property type="entry name" value="P-loop containing nucleoside triphosphate hydrolases"/>
    <property type="match status" value="1"/>
</dbReference>
<dbReference type="PANTHER" id="PTHR46434:SF1">
    <property type="entry name" value="GENETIC INTERACTOR OF PROHIBITINS 3, MITOCHONDRIAL"/>
    <property type="match status" value="1"/>
</dbReference>
<gene>
    <name evidence="2" type="primary">yqeH</name>
    <name evidence="2" type="ORF">FPQ13_01540</name>
</gene>
<dbReference type="EMBL" id="VMHE01000001">
    <property type="protein sequence ID" value="TSJ67776.1"/>
    <property type="molecule type" value="Genomic_DNA"/>
</dbReference>
<accession>A0A556PTQ8</accession>
<sequence length="368" mass="41335">MNEQLYCQGCGAPIQTENKQEPGYVPESALNQEQLICQRCFRLKNYNEVQDVNMHADDFLQMLHDISDQDAVVVNIVDLFDVHGSFIPGLKRFVGNNPIVLVGNKVDLLPKSTNLNKVKLWLRNVAKEYGLIVEDVFLVSSVKGTGIDEASVQLDQLRQGKDVYVVGCTNVGKSTFINHLIHQSVGEKDVITTSYFPGTTLGFIEIPLDEQSSLIDTPGIINEHQIAHLMSAKDLKLITPKKEVKPRVFQLNDGQTLFVGGMVRVDISEADDKYGYICYFSNRLFIHRTKTEKAEELYENHLGEMLSPPSEETLENWPALKRKTFHVHEKKMDVVISGLGWITIPPGKITIDAYAPEGVNVIIREAII</sequence>
<organism evidence="2 3">
    <name type="scientific">Allobacillus salarius</name>
    <dbReference type="NCBI Taxonomy" id="1955272"/>
    <lineage>
        <taxon>Bacteria</taxon>
        <taxon>Bacillati</taxon>
        <taxon>Bacillota</taxon>
        <taxon>Bacilli</taxon>
        <taxon>Bacillales</taxon>
        <taxon>Bacillaceae</taxon>
        <taxon>Allobacillus</taxon>
    </lineage>
</organism>
<dbReference type="InterPro" id="IPR048422">
    <property type="entry name" value="NOA1/YqeH-like_C"/>
</dbReference>
<feature type="domain" description="CP-type G" evidence="1">
    <location>
        <begin position="60"/>
        <end position="223"/>
    </location>
</feature>
<reference evidence="2 3" key="1">
    <citation type="submission" date="2019-07" db="EMBL/GenBank/DDBJ databases">
        <title>Allobacillus sp. nov. SKP isolated from shrimp paste of Euphausiacea.</title>
        <authorList>
            <person name="Kanchanasin P."/>
            <person name="Tanasupawat S."/>
            <person name="Shi W."/>
            <person name="Wu L."/>
            <person name="Ma J."/>
        </authorList>
    </citation>
    <scope>NUCLEOTIDE SEQUENCE [LARGE SCALE GENOMIC DNA]</scope>
    <source>
        <strain evidence="2 3">SKP4-8</strain>
    </source>
</reference>
<evidence type="ECO:0000313" key="2">
    <source>
        <dbReference type="EMBL" id="TSJ67776.1"/>
    </source>
</evidence>
<dbReference type="PROSITE" id="PS51721">
    <property type="entry name" value="G_CP"/>
    <property type="match status" value="1"/>
</dbReference>
<dbReference type="InterPro" id="IPR050896">
    <property type="entry name" value="Mito_lipid_metab_GTPase"/>
</dbReference>
<dbReference type="InterPro" id="IPR027417">
    <property type="entry name" value="P-loop_NTPase"/>
</dbReference>
<dbReference type="InterPro" id="IPR006073">
    <property type="entry name" value="GTP-bd"/>
</dbReference>
<dbReference type="PANTHER" id="PTHR46434">
    <property type="entry name" value="GENETIC INTERACTOR OF PROHIBITINS 3, MITOCHONDRIAL"/>
    <property type="match status" value="1"/>
</dbReference>
<keyword evidence="3" id="KW-1185">Reference proteome</keyword>
<dbReference type="NCBIfam" id="TIGR03597">
    <property type="entry name" value="GTPase_YqeH"/>
    <property type="match status" value="1"/>
</dbReference>
<evidence type="ECO:0000259" key="1">
    <source>
        <dbReference type="PROSITE" id="PS51721"/>
    </source>
</evidence>
<dbReference type="InterPro" id="IPR019988">
    <property type="entry name" value="GTP-bd_ribosome_bgen_YqeH"/>
</dbReference>
<dbReference type="Proteomes" id="UP000316425">
    <property type="component" value="Unassembled WGS sequence"/>
</dbReference>
<dbReference type="CDD" id="cd01855">
    <property type="entry name" value="YqeH"/>
    <property type="match status" value="1"/>
</dbReference>
<dbReference type="OrthoDB" id="9773841at2"/>
<evidence type="ECO:0000313" key="3">
    <source>
        <dbReference type="Proteomes" id="UP000316425"/>
    </source>
</evidence>
<dbReference type="Pfam" id="PF01926">
    <property type="entry name" value="MMR_HSR1"/>
    <property type="match status" value="1"/>
</dbReference>
<dbReference type="Pfam" id="PF21516">
    <property type="entry name" value="YqeH-like_C"/>
    <property type="match status" value="1"/>
</dbReference>
<dbReference type="Gene3D" id="3.40.50.300">
    <property type="entry name" value="P-loop containing nucleotide triphosphate hydrolases"/>
    <property type="match status" value="1"/>
</dbReference>
<dbReference type="GO" id="GO:0005525">
    <property type="term" value="F:GTP binding"/>
    <property type="evidence" value="ECO:0007669"/>
    <property type="project" value="InterPro"/>
</dbReference>
<dbReference type="RefSeq" id="WP_144087535.1">
    <property type="nucleotide sequence ID" value="NZ_VMHE01000001.1"/>
</dbReference>
<protein>
    <submittedName>
        <fullName evidence="2">Ribosome biogenesis GTPase YqeH</fullName>
    </submittedName>
</protein>